<evidence type="ECO:0000313" key="2">
    <source>
        <dbReference type="Proteomes" id="UP000199021"/>
    </source>
</evidence>
<organism evidence="1 2">
    <name type="scientific">Neolewinella agarilytica</name>
    <dbReference type="NCBI Taxonomy" id="478744"/>
    <lineage>
        <taxon>Bacteria</taxon>
        <taxon>Pseudomonadati</taxon>
        <taxon>Bacteroidota</taxon>
        <taxon>Saprospiria</taxon>
        <taxon>Saprospirales</taxon>
        <taxon>Lewinellaceae</taxon>
        <taxon>Neolewinella</taxon>
    </lineage>
</organism>
<evidence type="ECO:0000313" key="1">
    <source>
        <dbReference type="EMBL" id="SEQ13100.1"/>
    </source>
</evidence>
<proteinExistence type="predicted"/>
<gene>
    <name evidence="1" type="ORF">SAMN05444359_10614</name>
</gene>
<sequence>MAPANALSLSKCPRLNIRVELAHTQVQGEVGGAMKEAP</sequence>
<dbReference type="Proteomes" id="UP000199021">
    <property type="component" value="Unassembled WGS sequence"/>
</dbReference>
<dbReference type="AlphaFoldDB" id="A0A1H9DHX9"/>
<keyword evidence="2" id="KW-1185">Reference proteome</keyword>
<protein>
    <submittedName>
        <fullName evidence="1">Uncharacterized protein</fullName>
    </submittedName>
</protein>
<accession>A0A1H9DHX9</accession>
<dbReference type="STRING" id="478744.SAMN05444359_10614"/>
<dbReference type="EMBL" id="FOFB01000006">
    <property type="protein sequence ID" value="SEQ13100.1"/>
    <property type="molecule type" value="Genomic_DNA"/>
</dbReference>
<reference evidence="2" key="1">
    <citation type="submission" date="2016-10" db="EMBL/GenBank/DDBJ databases">
        <authorList>
            <person name="Varghese N."/>
            <person name="Submissions S."/>
        </authorList>
    </citation>
    <scope>NUCLEOTIDE SEQUENCE [LARGE SCALE GENOMIC DNA]</scope>
    <source>
        <strain evidence="2">DSM 24740</strain>
    </source>
</reference>
<dbReference type="InParanoid" id="A0A1H9DHX9"/>
<name>A0A1H9DHX9_9BACT</name>